<dbReference type="Pfam" id="PF02743">
    <property type="entry name" value="dCache_1"/>
    <property type="match status" value="1"/>
</dbReference>
<evidence type="ECO:0000313" key="17">
    <source>
        <dbReference type="Proteomes" id="UP000318878"/>
    </source>
</evidence>
<comment type="subcellular location">
    <subcellularLocation>
        <location evidence="2">Cell membrane</location>
        <topology evidence="2">Multi-pass membrane protein</topology>
    </subcellularLocation>
</comment>
<dbReference type="InterPro" id="IPR036890">
    <property type="entry name" value="HATPase_C_sf"/>
</dbReference>
<evidence type="ECO:0000259" key="12">
    <source>
        <dbReference type="PROSITE" id="PS50109"/>
    </source>
</evidence>
<protein>
    <recommendedName>
        <fullName evidence="3">histidine kinase</fullName>
        <ecNumber evidence="3">2.7.13.3</ecNumber>
    </recommendedName>
</protein>
<dbReference type="InterPro" id="IPR035965">
    <property type="entry name" value="PAS-like_dom_sf"/>
</dbReference>
<comment type="caution">
    <text evidence="16">The sequence shown here is derived from an EMBL/GenBank/DDBJ whole genome shotgun (WGS) entry which is preliminary data.</text>
</comment>
<evidence type="ECO:0000256" key="7">
    <source>
        <dbReference type="ARBA" id="ARBA00022692"/>
    </source>
</evidence>
<evidence type="ECO:0000256" key="5">
    <source>
        <dbReference type="ARBA" id="ARBA00022553"/>
    </source>
</evidence>
<dbReference type="InterPro" id="IPR000014">
    <property type="entry name" value="PAS"/>
</dbReference>
<feature type="transmembrane region" description="Helical" evidence="11">
    <location>
        <begin position="6"/>
        <end position="26"/>
    </location>
</feature>
<accession>A0A5C5V2A5</accession>
<dbReference type="Pfam" id="PF02518">
    <property type="entry name" value="HATPase_c"/>
    <property type="match status" value="1"/>
</dbReference>
<evidence type="ECO:0000259" key="13">
    <source>
        <dbReference type="PROSITE" id="PS50112"/>
    </source>
</evidence>
<feature type="domain" description="PAC" evidence="14">
    <location>
        <begin position="675"/>
        <end position="727"/>
    </location>
</feature>
<keyword evidence="5" id="KW-0597">Phosphoprotein</keyword>
<dbReference type="Gene3D" id="6.10.340.10">
    <property type="match status" value="1"/>
</dbReference>
<feature type="domain" description="Histidine kinase" evidence="12">
    <location>
        <begin position="868"/>
        <end position="1080"/>
    </location>
</feature>
<organism evidence="16 17">
    <name type="scientific">Blastopirellula retiformator</name>
    <dbReference type="NCBI Taxonomy" id="2527970"/>
    <lineage>
        <taxon>Bacteria</taxon>
        <taxon>Pseudomonadati</taxon>
        <taxon>Planctomycetota</taxon>
        <taxon>Planctomycetia</taxon>
        <taxon>Pirellulales</taxon>
        <taxon>Pirellulaceae</taxon>
        <taxon>Blastopirellula</taxon>
    </lineage>
</organism>
<dbReference type="PRINTS" id="PR00344">
    <property type="entry name" value="BCTRLSENSOR"/>
</dbReference>
<dbReference type="Gene3D" id="1.10.287.130">
    <property type="match status" value="1"/>
</dbReference>
<sequence>MLRKYLLLGIVPALAAVGLAMVLNYATTRTLVLEKIEQVQQTELQLQIERIESFFMRLVVRLETLAESSELQAGRREEIMPYLAKERQSLGNEIEAIYYNTVDGDVYDTDGSKFNVSDRHYFAKISAGELVISRLLKSRGSGADVVLILVPTFDTNGARNGAVGLTILERHLIDYLDSATVSHDARLYLFDQDGKMIAGDANDSFSASSVSAEGQDSTKTNRSQDQTIVIGAIPNSGWSLALIYPDETTFLPIFRRLRWAQLGGAAVGLAVALALGVLFTNAAMAPIKKISDAHSQYAKGDKSLRLPMDELNEFAPLAQSFNFLASRISAVESEREQHLRDVEASEARFRALFDAAADAMFLVDVKAKIINVNDEACRSLGYTREELQQMHSDEVEVGWKREAIVELQDSIAENDPLSPVSGRHRRKDGSEFPVEVRIGRFVENGQPLFIAIVRNVEVRLRQEEIIRREKAMLERVMQASVAAIMIVDAHDKTKFANRRAIELLALSPTEYGFSEPAWRRFDWSGKPLNEETQTAYSRVRKTNAPVYGVRYLLERGPGDRRVLHINGAPLHNEQGEFDGAVLVVDDITDAYQAERALKASEDRFQLAVRGAQQGIWEWDLVEDRTYWSERMFEHFGISPENGPPPRDAIRSWIHPDDRQRVDEMFEKFEAQQGPFDAECRFRVAAGEYRWFRLSGDGERDESGAIIRLAGALTDITARKQAEQFVRENEARYRAIFEAAVNGFFLYSLEGELVDVNPAACRIHGYTREEMLAMDPREFIHPDSHLTFEEFLKTVAAGKRFEAPAIGIRKDGGVFYADVIGVPYEADGRRLALGTVLDVTESRMAAKERETLIGNLEAKNTELERFTYTVSHDLKSPLITIKGFLGALSQDIDRGDMPAVQEDMQIISDAAEKMADLLDDLLELSRIGRVCNPNGFVEGQKLVDAVLTFLAGRIAEKQVNVAVSCDDRQFYVDRVRLQEVLQNLVENAVKYSDPADPRVTIQLSSDKTHTTCWVRDNGPGIPESFREKIFGLFEKLDPHSDGTGIGLAIAKRIIEFHQGEIWVEPNPVKGACFCFRIPRDPNSPLLSTVTLG</sequence>
<evidence type="ECO:0000256" key="3">
    <source>
        <dbReference type="ARBA" id="ARBA00012438"/>
    </source>
</evidence>
<dbReference type="RefSeq" id="WP_146431964.1">
    <property type="nucleotide sequence ID" value="NZ_SJPF01000003.1"/>
</dbReference>
<dbReference type="PROSITE" id="PS50109">
    <property type="entry name" value="HIS_KIN"/>
    <property type="match status" value="1"/>
</dbReference>
<dbReference type="SMART" id="SM00388">
    <property type="entry name" value="HisKA"/>
    <property type="match status" value="1"/>
</dbReference>
<dbReference type="PROSITE" id="PS50113">
    <property type="entry name" value="PAC"/>
    <property type="match status" value="2"/>
</dbReference>
<dbReference type="OrthoDB" id="231918at2"/>
<dbReference type="Pfam" id="PF00512">
    <property type="entry name" value="HisKA"/>
    <property type="match status" value="1"/>
</dbReference>
<keyword evidence="7 11" id="KW-0812">Transmembrane</keyword>
<dbReference type="PROSITE" id="PS50112">
    <property type="entry name" value="PAS"/>
    <property type="match status" value="3"/>
</dbReference>
<feature type="transmembrane region" description="Helical" evidence="11">
    <location>
        <begin position="259"/>
        <end position="279"/>
    </location>
</feature>
<gene>
    <name evidence="16" type="primary">cph1_7</name>
    <name evidence="16" type="ORF">Enr8_25220</name>
</gene>
<keyword evidence="10 11" id="KW-0472">Membrane</keyword>
<dbReference type="InterPro" id="IPR001610">
    <property type="entry name" value="PAC"/>
</dbReference>
<feature type="domain" description="PAS" evidence="13">
    <location>
        <begin position="345"/>
        <end position="387"/>
    </location>
</feature>
<keyword evidence="9 11" id="KW-1133">Transmembrane helix</keyword>
<dbReference type="Gene3D" id="3.30.565.10">
    <property type="entry name" value="Histidine kinase-like ATPase, C-terminal domain"/>
    <property type="match status" value="1"/>
</dbReference>
<dbReference type="InterPro" id="IPR005467">
    <property type="entry name" value="His_kinase_dom"/>
</dbReference>
<dbReference type="PANTHER" id="PTHR43304">
    <property type="entry name" value="PHYTOCHROME-LIKE PROTEIN CPH1"/>
    <property type="match status" value="1"/>
</dbReference>
<dbReference type="InterPro" id="IPR036097">
    <property type="entry name" value="HisK_dim/P_sf"/>
</dbReference>
<feature type="domain" description="PAS" evidence="13">
    <location>
        <begin position="600"/>
        <end position="672"/>
    </location>
</feature>
<dbReference type="FunFam" id="3.30.565.10:FF:000006">
    <property type="entry name" value="Sensor histidine kinase WalK"/>
    <property type="match status" value="1"/>
</dbReference>
<evidence type="ECO:0000256" key="11">
    <source>
        <dbReference type="SAM" id="Phobius"/>
    </source>
</evidence>
<comment type="catalytic activity">
    <reaction evidence="1">
        <text>ATP + protein L-histidine = ADP + protein N-phospho-L-histidine.</text>
        <dbReference type="EC" id="2.7.13.3"/>
    </reaction>
</comment>
<dbReference type="PANTHER" id="PTHR43304:SF1">
    <property type="entry name" value="PAC DOMAIN-CONTAINING PROTEIN"/>
    <property type="match status" value="1"/>
</dbReference>
<dbReference type="CDD" id="cd00082">
    <property type="entry name" value="HisKA"/>
    <property type="match status" value="1"/>
</dbReference>
<reference evidence="16 17" key="1">
    <citation type="submission" date="2019-02" db="EMBL/GenBank/DDBJ databases">
        <title>Deep-cultivation of Planctomycetes and their phenomic and genomic characterization uncovers novel biology.</title>
        <authorList>
            <person name="Wiegand S."/>
            <person name="Jogler M."/>
            <person name="Boedeker C."/>
            <person name="Pinto D."/>
            <person name="Vollmers J."/>
            <person name="Rivas-Marin E."/>
            <person name="Kohn T."/>
            <person name="Peeters S.H."/>
            <person name="Heuer A."/>
            <person name="Rast P."/>
            <person name="Oberbeckmann S."/>
            <person name="Bunk B."/>
            <person name="Jeske O."/>
            <person name="Meyerdierks A."/>
            <person name="Storesund J.E."/>
            <person name="Kallscheuer N."/>
            <person name="Luecker S."/>
            <person name="Lage O.M."/>
            <person name="Pohl T."/>
            <person name="Merkel B.J."/>
            <person name="Hornburger P."/>
            <person name="Mueller R.-W."/>
            <person name="Bruemmer F."/>
            <person name="Labrenz M."/>
            <person name="Spormann A.M."/>
            <person name="Op Den Camp H."/>
            <person name="Overmann J."/>
            <person name="Amann R."/>
            <person name="Jetten M.S.M."/>
            <person name="Mascher T."/>
            <person name="Medema M.H."/>
            <person name="Devos D.P."/>
            <person name="Kaster A.-K."/>
            <person name="Ovreas L."/>
            <person name="Rohde M."/>
            <person name="Galperin M.Y."/>
            <person name="Jogler C."/>
        </authorList>
    </citation>
    <scope>NUCLEOTIDE SEQUENCE [LARGE SCALE GENOMIC DNA]</scope>
    <source>
        <strain evidence="16 17">Enr8</strain>
    </source>
</reference>
<name>A0A5C5V2A5_9BACT</name>
<keyword evidence="17" id="KW-1185">Reference proteome</keyword>
<keyword evidence="8" id="KW-0418">Kinase</keyword>
<dbReference type="CDD" id="cd00130">
    <property type="entry name" value="PAS"/>
    <property type="match status" value="4"/>
</dbReference>
<evidence type="ECO:0000256" key="2">
    <source>
        <dbReference type="ARBA" id="ARBA00004651"/>
    </source>
</evidence>
<dbReference type="SMART" id="SM00387">
    <property type="entry name" value="HATPase_c"/>
    <property type="match status" value="1"/>
</dbReference>
<keyword evidence="6 16" id="KW-0808">Transferase</keyword>
<dbReference type="InterPro" id="IPR000700">
    <property type="entry name" value="PAS-assoc_C"/>
</dbReference>
<feature type="domain" description="HAMP" evidence="15">
    <location>
        <begin position="281"/>
        <end position="333"/>
    </location>
</feature>
<dbReference type="InterPro" id="IPR013656">
    <property type="entry name" value="PAS_4"/>
</dbReference>
<dbReference type="SMART" id="SM00091">
    <property type="entry name" value="PAS"/>
    <property type="match status" value="4"/>
</dbReference>
<evidence type="ECO:0000256" key="1">
    <source>
        <dbReference type="ARBA" id="ARBA00000085"/>
    </source>
</evidence>
<dbReference type="Pfam" id="PF08448">
    <property type="entry name" value="PAS_4"/>
    <property type="match status" value="1"/>
</dbReference>
<evidence type="ECO:0000259" key="14">
    <source>
        <dbReference type="PROSITE" id="PS50113"/>
    </source>
</evidence>
<keyword evidence="4" id="KW-1003">Cell membrane</keyword>
<dbReference type="SUPFAM" id="SSF47384">
    <property type="entry name" value="Homodimeric domain of signal transducing histidine kinase"/>
    <property type="match status" value="1"/>
</dbReference>
<feature type="domain" description="PAC" evidence="14">
    <location>
        <begin position="547"/>
        <end position="599"/>
    </location>
</feature>
<evidence type="ECO:0000256" key="9">
    <source>
        <dbReference type="ARBA" id="ARBA00022989"/>
    </source>
</evidence>
<evidence type="ECO:0000313" key="16">
    <source>
        <dbReference type="EMBL" id="TWT32716.1"/>
    </source>
</evidence>
<evidence type="ECO:0000256" key="4">
    <source>
        <dbReference type="ARBA" id="ARBA00022475"/>
    </source>
</evidence>
<evidence type="ECO:0000256" key="6">
    <source>
        <dbReference type="ARBA" id="ARBA00022679"/>
    </source>
</evidence>
<dbReference type="Pfam" id="PF08447">
    <property type="entry name" value="PAS_3"/>
    <property type="match status" value="1"/>
</dbReference>
<dbReference type="InterPro" id="IPR003661">
    <property type="entry name" value="HisK_dim/P_dom"/>
</dbReference>
<dbReference type="GO" id="GO:0000155">
    <property type="term" value="F:phosphorelay sensor kinase activity"/>
    <property type="evidence" value="ECO:0007669"/>
    <property type="project" value="InterPro"/>
</dbReference>
<dbReference type="NCBIfam" id="TIGR00229">
    <property type="entry name" value="sensory_box"/>
    <property type="match status" value="4"/>
</dbReference>
<dbReference type="PROSITE" id="PS50885">
    <property type="entry name" value="HAMP"/>
    <property type="match status" value="1"/>
</dbReference>
<dbReference type="CDD" id="cd06225">
    <property type="entry name" value="HAMP"/>
    <property type="match status" value="1"/>
</dbReference>
<dbReference type="InterPro" id="IPR033479">
    <property type="entry name" value="dCache_1"/>
</dbReference>
<dbReference type="AlphaFoldDB" id="A0A5C5V2A5"/>
<proteinExistence type="predicted"/>
<dbReference type="SMART" id="SM00086">
    <property type="entry name" value="PAC"/>
    <property type="match status" value="4"/>
</dbReference>
<dbReference type="InterPro" id="IPR013655">
    <property type="entry name" value="PAS_fold_3"/>
</dbReference>
<dbReference type="InterPro" id="IPR052162">
    <property type="entry name" value="Sensor_kinase/Photoreceptor"/>
</dbReference>
<evidence type="ECO:0000256" key="8">
    <source>
        <dbReference type="ARBA" id="ARBA00022777"/>
    </source>
</evidence>
<evidence type="ECO:0000256" key="10">
    <source>
        <dbReference type="ARBA" id="ARBA00023136"/>
    </source>
</evidence>
<dbReference type="Gene3D" id="3.30.450.20">
    <property type="entry name" value="PAS domain"/>
    <property type="match status" value="5"/>
</dbReference>
<dbReference type="GO" id="GO:0005886">
    <property type="term" value="C:plasma membrane"/>
    <property type="evidence" value="ECO:0007669"/>
    <property type="project" value="UniProtKB-SubCell"/>
</dbReference>
<dbReference type="InterPro" id="IPR003660">
    <property type="entry name" value="HAMP_dom"/>
</dbReference>
<dbReference type="SUPFAM" id="SSF55785">
    <property type="entry name" value="PYP-like sensor domain (PAS domain)"/>
    <property type="match status" value="4"/>
</dbReference>
<dbReference type="Proteomes" id="UP000318878">
    <property type="component" value="Unassembled WGS sequence"/>
</dbReference>
<dbReference type="Gene3D" id="2.10.70.100">
    <property type="match status" value="1"/>
</dbReference>
<dbReference type="EC" id="2.7.13.3" evidence="3"/>
<dbReference type="Pfam" id="PF13426">
    <property type="entry name" value="PAS_9"/>
    <property type="match status" value="2"/>
</dbReference>
<dbReference type="SUPFAM" id="SSF55874">
    <property type="entry name" value="ATPase domain of HSP90 chaperone/DNA topoisomerase II/histidine kinase"/>
    <property type="match status" value="1"/>
</dbReference>
<evidence type="ECO:0000259" key="15">
    <source>
        <dbReference type="PROSITE" id="PS50885"/>
    </source>
</evidence>
<dbReference type="EMBL" id="SJPF01000003">
    <property type="protein sequence ID" value="TWT32716.1"/>
    <property type="molecule type" value="Genomic_DNA"/>
</dbReference>
<dbReference type="InterPro" id="IPR004358">
    <property type="entry name" value="Sig_transdc_His_kin-like_C"/>
</dbReference>
<feature type="domain" description="PAS" evidence="13">
    <location>
        <begin position="728"/>
        <end position="798"/>
    </location>
</feature>
<dbReference type="InterPro" id="IPR003594">
    <property type="entry name" value="HATPase_dom"/>
</dbReference>